<dbReference type="PANTHER" id="PTHR44269">
    <property type="entry name" value="DEHYDROGENASE/REDUCTASE SDR FAMILY MEMBER 7-RELATED"/>
    <property type="match status" value="1"/>
</dbReference>
<organism evidence="4">
    <name type="scientific">Darwinula stevensoni</name>
    <dbReference type="NCBI Taxonomy" id="69355"/>
    <lineage>
        <taxon>Eukaryota</taxon>
        <taxon>Metazoa</taxon>
        <taxon>Ecdysozoa</taxon>
        <taxon>Arthropoda</taxon>
        <taxon>Crustacea</taxon>
        <taxon>Oligostraca</taxon>
        <taxon>Ostracoda</taxon>
        <taxon>Podocopa</taxon>
        <taxon>Podocopida</taxon>
        <taxon>Darwinulocopina</taxon>
        <taxon>Darwinuloidea</taxon>
        <taxon>Darwinulidae</taxon>
        <taxon>Darwinula</taxon>
    </lineage>
</organism>
<reference evidence="4" key="1">
    <citation type="submission" date="2020-11" db="EMBL/GenBank/DDBJ databases">
        <authorList>
            <person name="Tran Van P."/>
        </authorList>
    </citation>
    <scope>NUCLEOTIDE SEQUENCE</scope>
</reference>
<evidence type="ECO:0000313" key="4">
    <source>
        <dbReference type="EMBL" id="CAD7247163.1"/>
    </source>
</evidence>
<keyword evidence="3" id="KW-0472">Membrane</keyword>
<dbReference type="InterPro" id="IPR002347">
    <property type="entry name" value="SDR_fam"/>
</dbReference>
<dbReference type="Pfam" id="PF00106">
    <property type="entry name" value="adh_short"/>
    <property type="match status" value="1"/>
</dbReference>
<evidence type="ECO:0000256" key="2">
    <source>
        <dbReference type="RuleBase" id="RU000363"/>
    </source>
</evidence>
<dbReference type="OrthoDB" id="47007at2759"/>
<dbReference type="PANTHER" id="PTHR44269:SF1">
    <property type="entry name" value="DEHYDROGENASE_REDUCTASE SDR FAMILY MEMBER 7"/>
    <property type="match status" value="1"/>
</dbReference>
<dbReference type="SUPFAM" id="SSF51735">
    <property type="entry name" value="NAD(P)-binding Rossmann-fold domains"/>
    <property type="match status" value="1"/>
</dbReference>
<comment type="similarity">
    <text evidence="2">Belongs to the short-chain dehydrogenases/reductases (SDR) family.</text>
</comment>
<keyword evidence="1" id="KW-0560">Oxidoreductase</keyword>
<dbReference type="EMBL" id="CAJPEV010001362">
    <property type="protein sequence ID" value="CAG0892240.1"/>
    <property type="molecule type" value="Genomic_DNA"/>
</dbReference>
<evidence type="ECO:0000256" key="3">
    <source>
        <dbReference type="SAM" id="Phobius"/>
    </source>
</evidence>
<evidence type="ECO:0000256" key="1">
    <source>
        <dbReference type="ARBA" id="ARBA00023002"/>
    </source>
</evidence>
<feature type="transmembrane region" description="Helical" evidence="3">
    <location>
        <begin position="7"/>
        <end position="28"/>
    </location>
</feature>
<dbReference type="GO" id="GO:0016491">
    <property type="term" value="F:oxidoreductase activity"/>
    <property type="evidence" value="ECO:0007669"/>
    <property type="project" value="UniProtKB-KW"/>
</dbReference>
<dbReference type="InterPro" id="IPR053011">
    <property type="entry name" value="SDR_family_member_7"/>
</dbReference>
<dbReference type="Gene3D" id="3.40.50.720">
    <property type="entry name" value="NAD(P)-binding Rossmann-like Domain"/>
    <property type="match status" value="1"/>
</dbReference>
<dbReference type="InterPro" id="IPR036291">
    <property type="entry name" value="NAD(P)-bd_dom_sf"/>
</dbReference>
<dbReference type="EMBL" id="LR900879">
    <property type="protein sequence ID" value="CAD7247163.1"/>
    <property type="molecule type" value="Genomic_DNA"/>
</dbReference>
<accession>A0A7R9A5K0</accession>
<protein>
    <recommendedName>
        <fullName evidence="6">Dehydrogenase/reductase SDR family member 7</fullName>
    </recommendedName>
</protein>
<proteinExistence type="inferred from homology"/>
<evidence type="ECO:0000313" key="5">
    <source>
        <dbReference type="Proteomes" id="UP000677054"/>
    </source>
</evidence>
<dbReference type="PROSITE" id="PS00061">
    <property type="entry name" value="ADH_SHORT"/>
    <property type="match status" value="1"/>
</dbReference>
<name>A0A7R9A5K0_9CRUS</name>
<keyword evidence="5" id="KW-1185">Reference proteome</keyword>
<dbReference type="AlphaFoldDB" id="A0A7R9A5K0"/>
<dbReference type="PRINTS" id="PR00080">
    <property type="entry name" value="SDRFAMILY"/>
</dbReference>
<dbReference type="PRINTS" id="PR00081">
    <property type="entry name" value="GDHRDH"/>
</dbReference>
<gene>
    <name evidence="4" type="ORF">DSTB1V02_LOCUS6997</name>
</gene>
<dbReference type="InterPro" id="IPR020904">
    <property type="entry name" value="Sc_DH/Rdtase_CS"/>
</dbReference>
<dbReference type="Proteomes" id="UP000677054">
    <property type="component" value="Unassembled WGS sequence"/>
</dbReference>
<evidence type="ECO:0008006" key="6">
    <source>
        <dbReference type="Google" id="ProtNLM"/>
    </source>
</evidence>
<keyword evidence="3" id="KW-0812">Transmembrane</keyword>
<sequence>MRVQSESIMFLWIALFLFGIVLLQLIFLKIDCDPSLYFYKYFGKSPEALRGKVVWITGAGSGIGRELAVSLAKVGAKLVLHSLKASNLDSVKELCLQNAKGSLKDEDILLIYGDVANCEMHEKWVESVLHHFEKVDILINNAGVSSLQTVFESTRDAIKRLFDVNFLGNIMLAKALLPHFRQRKAGHIVASSSVLAIFSTPKSSAYSASKRAIQGYYETLRVEEARNGTKITLLFPGLVKIKPSTRGISEDRAPIDRSYLNAFEMDVEVCADWVLIAIANEMSAPCIAKKWMLFTLIYHFPSIARWFMVATGGPYMKALTKKE</sequence>
<keyword evidence="3" id="KW-1133">Transmembrane helix</keyword>